<evidence type="ECO:0000256" key="1">
    <source>
        <dbReference type="ARBA" id="ARBA00005017"/>
    </source>
</evidence>
<organism evidence="9 10">
    <name type="scientific">Malassezia globosa (strain ATCC MYA-4612 / CBS 7966)</name>
    <name type="common">Dandruff-associated fungus</name>
    <dbReference type="NCBI Taxonomy" id="425265"/>
    <lineage>
        <taxon>Eukaryota</taxon>
        <taxon>Fungi</taxon>
        <taxon>Dikarya</taxon>
        <taxon>Basidiomycota</taxon>
        <taxon>Ustilaginomycotina</taxon>
        <taxon>Malasseziomycetes</taxon>
        <taxon>Malasseziales</taxon>
        <taxon>Malasseziaceae</taxon>
        <taxon>Malassezia</taxon>
    </lineage>
</organism>
<dbReference type="GO" id="GO:0010142">
    <property type="term" value="P:farnesyl diphosphate biosynthetic process, mevalonate pathway"/>
    <property type="evidence" value="ECO:0007669"/>
    <property type="project" value="TreeGrafter"/>
</dbReference>
<dbReference type="PANTHER" id="PTHR31814">
    <property type="match status" value="1"/>
</dbReference>
<feature type="signal peptide" evidence="7">
    <location>
        <begin position="1"/>
        <end position="19"/>
    </location>
</feature>
<reference evidence="9 10" key="1">
    <citation type="journal article" date="2007" name="Proc. Natl. Acad. Sci. U.S.A.">
        <title>Dandruff-associated Malassezia genomes reveal convergent and divergent virulence traits shared with plant and human fungal pathogens.</title>
        <authorList>
            <person name="Xu J."/>
            <person name="Saunders C.W."/>
            <person name="Hu P."/>
            <person name="Grant R.A."/>
            <person name="Boekhout T."/>
            <person name="Kuramae E.E."/>
            <person name="Kronstad J.W."/>
            <person name="Deangelis Y.M."/>
            <person name="Reeder N.L."/>
            <person name="Johnstone K.R."/>
            <person name="Leland M."/>
            <person name="Fieno A.M."/>
            <person name="Begley W.M."/>
            <person name="Sun Y."/>
            <person name="Lacey M.P."/>
            <person name="Chaudhary T."/>
            <person name="Keough T."/>
            <person name="Chu L."/>
            <person name="Sears R."/>
            <person name="Yuan B."/>
            <person name="Dawson T.L.Jr."/>
        </authorList>
    </citation>
    <scope>NUCLEOTIDE SEQUENCE [LARGE SCALE GENOMIC DNA]</scope>
    <source>
        <strain evidence="10">ATCC MYA-4612 / CBS 7966</strain>
    </source>
</reference>
<feature type="domain" description="GHMP kinase C-terminal" evidence="8">
    <location>
        <begin position="250"/>
        <end position="312"/>
    </location>
</feature>
<evidence type="ECO:0000256" key="2">
    <source>
        <dbReference type="ARBA" id="ARBA00012958"/>
    </source>
</evidence>
<dbReference type="FunCoup" id="A8Q5L8">
    <property type="interactions" value="71"/>
</dbReference>
<evidence type="ECO:0000256" key="6">
    <source>
        <dbReference type="ARBA" id="ARBA00022840"/>
    </source>
</evidence>
<keyword evidence="7" id="KW-0732">Signal</keyword>
<dbReference type="EC" id="2.7.4.2" evidence="2"/>
<comment type="pathway">
    <text evidence="1">Isoprenoid biosynthesis; isopentenyl diphosphate biosynthesis via mevalonate pathway; isopentenyl diphosphate from (R)-mevalonate: step 2/3.</text>
</comment>
<proteinExistence type="predicted"/>
<dbReference type="InParanoid" id="A8Q5L8"/>
<dbReference type="GO" id="GO:0019287">
    <property type="term" value="P:isopentenyl diphosphate biosynthetic process, mevalonate pathway"/>
    <property type="evidence" value="ECO:0007669"/>
    <property type="project" value="UniProtKB-UniPathway"/>
</dbReference>
<dbReference type="GO" id="GO:0005777">
    <property type="term" value="C:peroxisome"/>
    <property type="evidence" value="ECO:0007669"/>
    <property type="project" value="TreeGrafter"/>
</dbReference>
<dbReference type="Gene3D" id="3.30.230.10">
    <property type="match status" value="1"/>
</dbReference>
<evidence type="ECO:0000259" key="8">
    <source>
        <dbReference type="Pfam" id="PF08544"/>
    </source>
</evidence>
<keyword evidence="10" id="KW-1185">Reference proteome</keyword>
<dbReference type="SUPFAM" id="SSF54211">
    <property type="entry name" value="Ribosomal protein S5 domain 2-like"/>
    <property type="match status" value="1"/>
</dbReference>
<keyword evidence="5" id="KW-0418">Kinase</keyword>
<keyword evidence="3" id="KW-0808">Transferase</keyword>
<dbReference type="KEGG" id="mgl:MGL_2793"/>
<keyword evidence="4" id="KW-0547">Nucleotide-binding</keyword>
<evidence type="ECO:0000313" key="9">
    <source>
        <dbReference type="EMBL" id="EDP42593.1"/>
    </source>
</evidence>
<dbReference type="GeneID" id="5854108"/>
<dbReference type="PANTHER" id="PTHR31814:SF2">
    <property type="entry name" value="PHOSPHOMEVALONATE KINASE"/>
    <property type="match status" value="1"/>
</dbReference>
<dbReference type="UniPathway" id="UPA00057">
    <property type="reaction ID" value="UER00099"/>
</dbReference>
<gene>
    <name evidence="9" type="ORF">MGL_2793</name>
</gene>
<accession>A8Q5L8</accession>
<dbReference type="AlphaFoldDB" id="A8Q5L8"/>
<dbReference type="Proteomes" id="UP000008837">
    <property type="component" value="Unassembled WGS sequence"/>
</dbReference>
<dbReference type="VEuPathDB" id="FungiDB:MGL_2793"/>
<keyword evidence="6" id="KW-0067">ATP-binding</keyword>
<dbReference type="RefSeq" id="XP_001729807.1">
    <property type="nucleotide sequence ID" value="XM_001729755.1"/>
</dbReference>
<evidence type="ECO:0000256" key="3">
    <source>
        <dbReference type="ARBA" id="ARBA00022679"/>
    </source>
</evidence>
<dbReference type="InterPro" id="IPR014721">
    <property type="entry name" value="Ribsml_uS5_D2-typ_fold_subgr"/>
</dbReference>
<dbReference type="InterPro" id="IPR013750">
    <property type="entry name" value="GHMP_kinase_C_dom"/>
</dbReference>
<dbReference type="OrthoDB" id="10262935at2759"/>
<dbReference type="InterPro" id="IPR035102">
    <property type="entry name" value="Phosphomevalonate_kinase"/>
</dbReference>
<protein>
    <recommendedName>
        <fullName evidence="2">phosphomevalonate kinase</fullName>
        <ecNumber evidence="2">2.7.4.2</ecNumber>
    </recommendedName>
</protein>
<feature type="chain" id="PRO_5002727230" description="phosphomevalonate kinase" evidence="7">
    <location>
        <begin position="20"/>
        <end position="400"/>
    </location>
</feature>
<dbReference type="EMBL" id="AAYY01000010">
    <property type="protein sequence ID" value="EDP42593.1"/>
    <property type="molecule type" value="Genomic_DNA"/>
</dbReference>
<name>A8Q5L8_MALGO</name>
<dbReference type="GO" id="GO:0005524">
    <property type="term" value="F:ATP binding"/>
    <property type="evidence" value="ECO:0007669"/>
    <property type="project" value="UniProtKB-KW"/>
</dbReference>
<evidence type="ECO:0000256" key="4">
    <source>
        <dbReference type="ARBA" id="ARBA00022741"/>
    </source>
</evidence>
<sequence>MTTSLVAALLLHLNAITVSVEDDGQLTTRSLGLVHNVAQLAHCAAQGKVGSGFDVSASVWGHQLYRRFDPALIKDLMYPEVGSRIITSQENISHEKRPLLALLPILDPRNPLWVPAPPPSATTTAIEGLAMLRTGTEEARKARPAPLPLPPGVRMCLADVDTGSNTRTMVGRVSDWRRQNPIWADQLYKIIATSNQSLADGLLQLHMAYVNDSSNYTQVLEGLSHLPSKEWDLHLKSDLSPVYEIFVSVRNAMRSIRAGMRELGLRSGAPVEPPEMSQLLDTTINGAPGILGGGIPGAGGYDAMFLLFLDPASLTASAPSQPMHPPKDVCDLWLTYRDLSVGPLLCGSDDITSSYVASLKDRQEDVLSYISRVWAHAPVGLHVVSSSEVPGLERVLRSNS</sequence>
<comment type="caution">
    <text evidence="9">The sequence shown here is derived from an EMBL/GenBank/DDBJ whole genome shotgun (WGS) entry which is preliminary data.</text>
</comment>
<dbReference type="InterPro" id="IPR020568">
    <property type="entry name" value="Ribosomal_Su5_D2-typ_SF"/>
</dbReference>
<dbReference type="Pfam" id="PF08544">
    <property type="entry name" value="GHMP_kinases_C"/>
    <property type="match status" value="1"/>
</dbReference>
<evidence type="ECO:0000256" key="7">
    <source>
        <dbReference type="SAM" id="SignalP"/>
    </source>
</evidence>
<evidence type="ECO:0000256" key="5">
    <source>
        <dbReference type="ARBA" id="ARBA00022777"/>
    </source>
</evidence>
<evidence type="ECO:0000313" key="10">
    <source>
        <dbReference type="Proteomes" id="UP000008837"/>
    </source>
</evidence>
<dbReference type="GO" id="GO:0006696">
    <property type="term" value="P:ergosterol biosynthetic process"/>
    <property type="evidence" value="ECO:0007669"/>
    <property type="project" value="TreeGrafter"/>
</dbReference>
<dbReference type="GO" id="GO:0004631">
    <property type="term" value="F:phosphomevalonate kinase activity"/>
    <property type="evidence" value="ECO:0007669"/>
    <property type="project" value="UniProtKB-EC"/>
</dbReference>
<dbReference type="STRING" id="425265.A8Q5L8"/>